<protein>
    <submittedName>
        <fullName evidence="2">Uncharacterized protein</fullName>
    </submittedName>
</protein>
<keyword evidence="3" id="KW-1185">Reference proteome</keyword>
<accession>A0AAU9PC76</accession>
<sequence length="143" mass="15842">MWSNGLPTRLTSDFAPCPKRWTNLVPMRVIRASLMTPPDPSLAPAVAFTESMADDGSWREASSSEEERAVLDDLDPVDTPETEDGDDTEPDYTPAEHPLEPTLSPDCTLAGIKLLHSKYEHEEDEEETSTPRETSPPRPTPSH</sequence>
<name>A0AAU9PC76_9ASTR</name>
<gene>
    <name evidence="2" type="ORF">LVIROSA_LOCUS33418</name>
</gene>
<organism evidence="2 3">
    <name type="scientific">Lactuca virosa</name>
    <dbReference type="NCBI Taxonomy" id="75947"/>
    <lineage>
        <taxon>Eukaryota</taxon>
        <taxon>Viridiplantae</taxon>
        <taxon>Streptophyta</taxon>
        <taxon>Embryophyta</taxon>
        <taxon>Tracheophyta</taxon>
        <taxon>Spermatophyta</taxon>
        <taxon>Magnoliopsida</taxon>
        <taxon>eudicotyledons</taxon>
        <taxon>Gunneridae</taxon>
        <taxon>Pentapetalae</taxon>
        <taxon>asterids</taxon>
        <taxon>campanulids</taxon>
        <taxon>Asterales</taxon>
        <taxon>Asteraceae</taxon>
        <taxon>Cichorioideae</taxon>
        <taxon>Cichorieae</taxon>
        <taxon>Lactucinae</taxon>
        <taxon>Lactuca</taxon>
    </lineage>
</organism>
<feature type="region of interest" description="Disordered" evidence="1">
    <location>
        <begin position="52"/>
        <end position="143"/>
    </location>
</feature>
<dbReference type="EMBL" id="CAKMRJ010005634">
    <property type="protein sequence ID" value="CAH1447836.1"/>
    <property type="molecule type" value="Genomic_DNA"/>
</dbReference>
<evidence type="ECO:0000313" key="3">
    <source>
        <dbReference type="Proteomes" id="UP001157418"/>
    </source>
</evidence>
<comment type="caution">
    <text evidence="2">The sequence shown here is derived from an EMBL/GenBank/DDBJ whole genome shotgun (WGS) entry which is preliminary data.</text>
</comment>
<dbReference type="AlphaFoldDB" id="A0AAU9PC76"/>
<feature type="compositionally biased region" description="Pro residues" evidence="1">
    <location>
        <begin position="134"/>
        <end position="143"/>
    </location>
</feature>
<dbReference type="Proteomes" id="UP001157418">
    <property type="component" value="Unassembled WGS sequence"/>
</dbReference>
<evidence type="ECO:0000256" key="1">
    <source>
        <dbReference type="SAM" id="MobiDB-lite"/>
    </source>
</evidence>
<reference evidence="2 3" key="1">
    <citation type="submission" date="2022-01" db="EMBL/GenBank/DDBJ databases">
        <authorList>
            <person name="Xiong W."/>
            <person name="Schranz E."/>
        </authorList>
    </citation>
    <scope>NUCLEOTIDE SEQUENCE [LARGE SCALE GENOMIC DNA]</scope>
</reference>
<evidence type="ECO:0000313" key="2">
    <source>
        <dbReference type="EMBL" id="CAH1447836.1"/>
    </source>
</evidence>
<feature type="compositionally biased region" description="Acidic residues" evidence="1">
    <location>
        <begin position="72"/>
        <end position="90"/>
    </location>
</feature>
<proteinExistence type="predicted"/>